<dbReference type="GO" id="GO:0009055">
    <property type="term" value="F:electron transfer activity"/>
    <property type="evidence" value="ECO:0007669"/>
    <property type="project" value="InterPro"/>
</dbReference>
<dbReference type="PANTHER" id="PTHR10266">
    <property type="entry name" value="CYTOCHROME C1"/>
    <property type="match status" value="1"/>
</dbReference>
<evidence type="ECO:0000313" key="24">
    <source>
        <dbReference type="Proteomes" id="UP000792457"/>
    </source>
</evidence>
<proteinExistence type="inferred from homology"/>
<evidence type="ECO:0000256" key="1">
    <source>
        <dbReference type="ARBA" id="ARBA00002555"/>
    </source>
</evidence>
<comment type="cofactor">
    <cofactor evidence="21">
        <name>heme c</name>
        <dbReference type="ChEBI" id="CHEBI:61717"/>
    </cofactor>
    <text evidence="21">Binds 1 heme c group covalently per subunit.</text>
</comment>
<reference evidence="23" key="2">
    <citation type="submission" date="2017-10" db="EMBL/GenBank/DDBJ databases">
        <title>Ladona fulva Genome sequencing and assembly.</title>
        <authorList>
            <person name="Murali S."/>
            <person name="Richards S."/>
            <person name="Bandaranaike D."/>
            <person name="Bellair M."/>
            <person name="Blankenburg K."/>
            <person name="Chao H."/>
            <person name="Dinh H."/>
            <person name="Doddapaneni H."/>
            <person name="Dugan-Rocha S."/>
            <person name="Elkadiri S."/>
            <person name="Gnanaolivu R."/>
            <person name="Hernandez B."/>
            <person name="Skinner E."/>
            <person name="Javaid M."/>
            <person name="Lee S."/>
            <person name="Li M."/>
            <person name="Ming W."/>
            <person name="Munidasa M."/>
            <person name="Muniz J."/>
            <person name="Nguyen L."/>
            <person name="Hughes D."/>
            <person name="Osuji N."/>
            <person name="Pu L.-L."/>
            <person name="Puazo M."/>
            <person name="Qu C."/>
            <person name="Quiroz J."/>
            <person name="Raj R."/>
            <person name="Weissenberger G."/>
            <person name="Xin Y."/>
            <person name="Zou X."/>
            <person name="Han Y."/>
            <person name="Worley K."/>
            <person name="Muzny D."/>
            <person name="Gibbs R."/>
        </authorList>
    </citation>
    <scope>NUCLEOTIDE SEQUENCE</scope>
    <source>
        <strain evidence="23">Sampled in the wild</strain>
    </source>
</reference>
<evidence type="ECO:0000256" key="13">
    <source>
        <dbReference type="ARBA" id="ARBA00023128"/>
    </source>
</evidence>
<dbReference type="OrthoDB" id="5925at2759"/>
<dbReference type="EMBL" id="KZ308134">
    <property type="protein sequence ID" value="KAG8222463.1"/>
    <property type="molecule type" value="Genomic_DNA"/>
</dbReference>
<evidence type="ECO:0000256" key="18">
    <source>
        <dbReference type="ARBA" id="ARBA00041779"/>
    </source>
</evidence>
<keyword evidence="12 21" id="KW-0408">Iron</keyword>
<keyword evidence="5 21" id="KW-0349">Heme</keyword>
<evidence type="ECO:0000259" key="22">
    <source>
        <dbReference type="PROSITE" id="PS51007"/>
    </source>
</evidence>
<keyword evidence="14" id="KW-0472">Membrane</keyword>
<dbReference type="PANTHER" id="PTHR10266:SF3">
    <property type="entry name" value="CYTOCHROME C1, HEME PROTEIN, MITOCHONDRIAL"/>
    <property type="match status" value="1"/>
</dbReference>
<dbReference type="AlphaFoldDB" id="A0A8K0JY83"/>
<keyword evidence="13" id="KW-0496">Mitochondrion</keyword>
<evidence type="ECO:0000256" key="5">
    <source>
        <dbReference type="ARBA" id="ARBA00022617"/>
    </source>
</evidence>
<dbReference type="GO" id="GO:0046872">
    <property type="term" value="F:metal ion binding"/>
    <property type="evidence" value="ECO:0007669"/>
    <property type="project" value="UniProtKB-KW"/>
</dbReference>
<dbReference type="FunFam" id="1.10.760.10:FF:000002">
    <property type="entry name" value="Cytochrome c1, heme protein"/>
    <property type="match status" value="1"/>
</dbReference>
<dbReference type="GO" id="GO:0020037">
    <property type="term" value="F:heme binding"/>
    <property type="evidence" value="ECO:0007669"/>
    <property type="project" value="InterPro"/>
</dbReference>
<accession>A0A8K0JY83</accession>
<gene>
    <name evidence="23" type="ORF">J437_LFUL002198</name>
</gene>
<dbReference type="InterPro" id="IPR002326">
    <property type="entry name" value="Cyt_c1"/>
</dbReference>
<dbReference type="GO" id="GO:0006122">
    <property type="term" value="P:mitochondrial electron transport, ubiquinol to cytochrome c"/>
    <property type="evidence" value="ECO:0007669"/>
    <property type="project" value="TreeGrafter"/>
</dbReference>
<evidence type="ECO:0000256" key="12">
    <source>
        <dbReference type="ARBA" id="ARBA00023004"/>
    </source>
</evidence>
<feature type="domain" description="Cytochrome c" evidence="22">
    <location>
        <begin position="113"/>
        <end position="265"/>
    </location>
</feature>
<evidence type="ECO:0000256" key="20">
    <source>
        <dbReference type="ARBA" id="ARBA00079825"/>
    </source>
</evidence>
<keyword evidence="10" id="KW-0249">Electron transport</keyword>
<dbReference type="FunFam" id="1.20.5.100:FF:000003">
    <property type="entry name" value="Cytochrome c1, heme protein, mitochondrial"/>
    <property type="match status" value="1"/>
</dbReference>
<evidence type="ECO:0000256" key="11">
    <source>
        <dbReference type="ARBA" id="ARBA00022989"/>
    </source>
</evidence>
<keyword evidence="6" id="KW-0679">Respiratory chain</keyword>
<feature type="binding site" description="covalent" evidence="21">
    <location>
        <position position="129"/>
    </location>
    <ligand>
        <name>heme c</name>
        <dbReference type="ChEBI" id="CHEBI:61717"/>
    </ligand>
</feature>
<evidence type="ECO:0000256" key="14">
    <source>
        <dbReference type="ARBA" id="ARBA00023136"/>
    </source>
</evidence>
<dbReference type="GO" id="GO:0005743">
    <property type="term" value="C:mitochondrial inner membrane"/>
    <property type="evidence" value="ECO:0007669"/>
    <property type="project" value="UniProtKB-SubCell"/>
</dbReference>
<keyword evidence="8 21" id="KW-0479">Metal-binding</keyword>
<comment type="function">
    <text evidence="1">Electron carrier protein. The oxidized form of the cytochrome c heme group can accept an electron from the heme group of the cytochrome c1 subunit of cytochrome reductase. Cytochrome c then transfers this electron to the cytochrome oxidase complex, the final protein carrier in the mitochondrial electron-transport chain.</text>
</comment>
<feature type="binding site" description="covalent" evidence="21">
    <location>
        <position position="130"/>
    </location>
    <ligand>
        <name>heme c</name>
        <dbReference type="ChEBI" id="CHEBI:61717"/>
    </ligand>
</feature>
<keyword evidence="24" id="KW-1185">Reference proteome</keyword>
<comment type="caution">
    <text evidence="23">The sequence shown here is derived from an EMBL/GenBank/DDBJ whole genome shotgun (WGS) entry which is preliminary data.</text>
</comment>
<feature type="binding site" description="covalent" evidence="21">
    <location>
        <position position="249"/>
    </location>
    <ligand>
        <name>heme c</name>
        <dbReference type="ChEBI" id="CHEBI:61717"/>
    </ligand>
</feature>
<keyword evidence="4" id="KW-0813">Transport</keyword>
<dbReference type="InterPro" id="IPR009056">
    <property type="entry name" value="Cyt_c-like_dom"/>
</dbReference>
<organism evidence="23 24">
    <name type="scientific">Ladona fulva</name>
    <name type="common">Scarce chaser dragonfly</name>
    <name type="synonym">Libellula fulva</name>
    <dbReference type="NCBI Taxonomy" id="123851"/>
    <lineage>
        <taxon>Eukaryota</taxon>
        <taxon>Metazoa</taxon>
        <taxon>Ecdysozoa</taxon>
        <taxon>Arthropoda</taxon>
        <taxon>Hexapoda</taxon>
        <taxon>Insecta</taxon>
        <taxon>Pterygota</taxon>
        <taxon>Palaeoptera</taxon>
        <taxon>Odonata</taxon>
        <taxon>Epiprocta</taxon>
        <taxon>Anisoptera</taxon>
        <taxon>Libelluloidea</taxon>
        <taxon>Libellulidae</taxon>
        <taxon>Ladona</taxon>
    </lineage>
</organism>
<evidence type="ECO:0000256" key="9">
    <source>
        <dbReference type="ARBA" id="ARBA00022792"/>
    </source>
</evidence>
<dbReference type="Gene3D" id="1.20.5.100">
    <property type="entry name" value="Cytochrome c1, transmembrane anchor, C-terminal"/>
    <property type="match status" value="1"/>
</dbReference>
<evidence type="ECO:0000256" key="2">
    <source>
        <dbReference type="ARBA" id="ARBA00004273"/>
    </source>
</evidence>
<dbReference type="Gene3D" id="1.10.760.10">
    <property type="entry name" value="Cytochrome c-like domain"/>
    <property type="match status" value="1"/>
</dbReference>
<sequence length="331" mass="36633">MVKFNFYKFELKSFAILVLQTSLPNMAATVTRICGTGLLKINNGTLLQRANFSSARTWSRGRKAFLATIGVLGGGGVGLALALDQSVKASDLELHAPKNPWSHNGIFAALDHASVRRGYEVYKQVCAACHSVQYLAYRNLIGVTHTEAEAKAEAEEIQVRDGPDEEGNYFMRPGKLSDYLPKPYPNEEAARAANNGAYPPDLSYITLARHGGEDYIFALLTGYCDAPAGVNLREGQYYNPYFPGGAISMAQALYNEVMEYSDGTPATASQLAKDVCTFLKWAAEPEHDDRKKMTLKAIMIFSFLLSITYYIKRHKWSVIKSRKIAFKPSSK</sequence>
<comment type="subcellular location">
    <subcellularLocation>
        <location evidence="2">Mitochondrion inner membrane</location>
    </subcellularLocation>
</comment>
<evidence type="ECO:0000313" key="23">
    <source>
        <dbReference type="EMBL" id="KAG8222463.1"/>
    </source>
</evidence>
<comment type="subunit">
    <text evidence="19">Component of the ubiquinol-cytochrome c oxidoreductase (cytochrome b-c1 complex, complex III, CIII), a multisubunit enzyme composed of 11 subunits. The complex is composed of 3 respiratory subunits cytochrome b, cytochrome c1 and Rieske protein UQCRFS1, 2 core protein subunits UQCRC1/QCR1 and UQCRC2/QCR2, and 6 low-molecular weight protein subunits UQCRH/QCR6, UQCRB/QCR7, UQCRQ/QCR8, UQCR10/QCR9, UQCR11/QCR10 and subunit 9, the cleavage product of Rieske protein UQCRFS1. The complex exists as an obligatory dimer and forms supercomplexes (SCs) in the inner mitochondrial membrane with NADH-ubiquinone oxidoreductase (complex I, CI) and cytochrome c oxidase (complex IV, CIV), resulting in different assemblies (supercomplex SCI(1)III(2)IV(1) and megacomplex MCI(2)III(2)IV(2)). Interacts with FLVCR2; this interaction occurs in the absence of heme and is disrupted upon heme binding.</text>
</comment>
<dbReference type="Pfam" id="PF02167">
    <property type="entry name" value="Cytochrom_C1"/>
    <property type="match status" value="1"/>
</dbReference>
<evidence type="ECO:0000256" key="4">
    <source>
        <dbReference type="ARBA" id="ARBA00022448"/>
    </source>
</evidence>
<dbReference type="SUPFAM" id="SSF46626">
    <property type="entry name" value="Cytochrome c"/>
    <property type="match status" value="1"/>
</dbReference>
<evidence type="ECO:0000256" key="3">
    <source>
        <dbReference type="ARBA" id="ARBA00006488"/>
    </source>
</evidence>
<evidence type="ECO:0000256" key="16">
    <source>
        <dbReference type="ARBA" id="ARBA00041262"/>
    </source>
</evidence>
<evidence type="ECO:0000256" key="17">
    <source>
        <dbReference type="ARBA" id="ARBA00041724"/>
    </source>
</evidence>
<keyword evidence="9" id="KW-0999">Mitochondrion inner membrane</keyword>
<evidence type="ECO:0000256" key="15">
    <source>
        <dbReference type="ARBA" id="ARBA00040084"/>
    </source>
</evidence>
<dbReference type="InterPro" id="IPR036909">
    <property type="entry name" value="Cyt_c-like_dom_sf"/>
</dbReference>
<dbReference type="Proteomes" id="UP000792457">
    <property type="component" value="Unassembled WGS sequence"/>
</dbReference>
<protein>
    <recommendedName>
        <fullName evidence="15">Cytochrome c1, heme protein, mitochondrial</fullName>
    </recommendedName>
    <alternativeName>
        <fullName evidence="18">Complex III subunit 4</fullName>
    </alternativeName>
    <alternativeName>
        <fullName evidence="17">Complex III subunit IV</fullName>
    </alternativeName>
    <alternativeName>
        <fullName evidence="16">Cytochrome b-c1 complex subunit 4</fullName>
    </alternativeName>
    <alternativeName>
        <fullName evidence="20">Ubiquinol-cytochrome-c reductase complex cytochrome c1 subunit</fullName>
    </alternativeName>
</protein>
<dbReference type="InterPro" id="IPR021157">
    <property type="entry name" value="Cyt_c1_TM_anchor_C"/>
</dbReference>
<evidence type="ECO:0000256" key="10">
    <source>
        <dbReference type="ARBA" id="ARBA00022982"/>
    </source>
</evidence>
<evidence type="ECO:0000256" key="6">
    <source>
        <dbReference type="ARBA" id="ARBA00022660"/>
    </source>
</evidence>
<dbReference type="PROSITE" id="PS51007">
    <property type="entry name" value="CYTC"/>
    <property type="match status" value="1"/>
</dbReference>
<evidence type="ECO:0000256" key="8">
    <source>
        <dbReference type="ARBA" id="ARBA00022723"/>
    </source>
</evidence>
<dbReference type="SUPFAM" id="SSF81496">
    <property type="entry name" value="Cytochrome c1 subunit of cytochrome bc1 complex (Ubiquinol-cytochrome c reductase), transmembrane anchor"/>
    <property type="match status" value="1"/>
</dbReference>
<keyword evidence="11" id="KW-1133">Transmembrane helix</keyword>
<keyword evidence="7" id="KW-0812">Transmembrane</keyword>
<evidence type="ECO:0000256" key="7">
    <source>
        <dbReference type="ARBA" id="ARBA00022692"/>
    </source>
</evidence>
<comment type="similarity">
    <text evidence="3">Belongs to the cytochrome c family.</text>
</comment>
<dbReference type="PRINTS" id="PR00603">
    <property type="entry name" value="CYTOCHROMEC1"/>
</dbReference>
<evidence type="ECO:0000256" key="19">
    <source>
        <dbReference type="ARBA" id="ARBA00062753"/>
    </source>
</evidence>
<evidence type="ECO:0000256" key="21">
    <source>
        <dbReference type="PIRSR" id="PIRSR602326-1"/>
    </source>
</evidence>
<name>A0A8K0JY83_LADFU</name>
<feature type="binding site" description="covalent" evidence="21">
    <location>
        <position position="126"/>
    </location>
    <ligand>
        <name>heme c</name>
        <dbReference type="ChEBI" id="CHEBI:61717"/>
    </ligand>
</feature>
<reference evidence="23" key="1">
    <citation type="submission" date="2013-04" db="EMBL/GenBank/DDBJ databases">
        <authorList>
            <person name="Qu J."/>
            <person name="Murali S.C."/>
            <person name="Bandaranaike D."/>
            <person name="Bellair M."/>
            <person name="Blankenburg K."/>
            <person name="Chao H."/>
            <person name="Dinh H."/>
            <person name="Doddapaneni H."/>
            <person name="Downs B."/>
            <person name="Dugan-Rocha S."/>
            <person name="Elkadiri S."/>
            <person name="Gnanaolivu R.D."/>
            <person name="Hernandez B."/>
            <person name="Javaid M."/>
            <person name="Jayaseelan J.C."/>
            <person name="Lee S."/>
            <person name="Li M."/>
            <person name="Ming W."/>
            <person name="Munidasa M."/>
            <person name="Muniz J."/>
            <person name="Nguyen L."/>
            <person name="Ongeri F."/>
            <person name="Osuji N."/>
            <person name="Pu L.-L."/>
            <person name="Puazo M."/>
            <person name="Qu C."/>
            <person name="Quiroz J."/>
            <person name="Raj R."/>
            <person name="Weissenberger G."/>
            <person name="Xin Y."/>
            <person name="Zou X."/>
            <person name="Han Y."/>
            <person name="Richards S."/>
            <person name="Worley K."/>
            <person name="Muzny D."/>
            <person name="Gibbs R."/>
        </authorList>
    </citation>
    <scope>NUCLEOTIDE SEQUENCE</scope>
    <source>
        <strain evidence="23">Sampled in the wild</strain>
    </source>
</reference>